<reference evidence="2 3" key="1">
    <citation type="submission" date="2018-11" db="EMBL/GenBank/DDBJ databases">
        <title>Sequencing the genomes of 1000 actinobacteria strains.</title>
        <authorList>
            <person name="Klenk H.-P."/>
        </authorList>
    </citation>
    <scope>NUCLEOTIDE SEQUENCE [LARGE SCALE GENOMIC DNA]</scope>
    <source>
        <strain evidence="2 3">DSM 14012</strain>
    </source>
</reference>
<accession>A0A3N2BXN1</accession>
<comment type="caution">
    <text evidence="2">The sequence shown here is derived from an EMBL/GenBank/DDBJ whole genome shotgun (WGS) entry which is preliminary data.</text>
</comment>
<name>A0A3N2BXN1_9MICO</name>
<dbReference type="EMBL" id="RKHL01000001">
    <property type="protein sequence ID" value="ROR80010.1"/>
    <property type="molecule type" value="Genomic_DNA"/>
</dbReference>
<evidence type="ECO:0000313" key="3">
    <source>
        <dbReference type="Proteomes" id="UP000266915"/>
    </source>
</evidence>
<evidence type="ECO:0000313" key="2">
    <source>
        <dbReference type="EMBL" id="ROR80010.1"/>
    </source>
</evidence>
<feature type="signal peptide" evidence="1">
    <location>
        <begin position="1"/>
        <end position="19"/>
    </location>
</feature>
<gene>
    <name evidence="2" type="ORF">EDD42_0041</name>
</gene>
<protein>
    <submittedName>
        <fullName evidence="2">Uncharacterized protein</fullName>
    </submittedName>
</protein>
<dbReference type="AlphaFoldDB" id="A0A3N2BXN1"/>
<feature type="chain" id="PRO_5018772777" evidence="1">
    <location>
        <begin position="20"/>
        <end position="205"/>
    </location>
</feature>
<evidence type="ECO:0000256" key="1">
    <source>
        <dbReference type="SAM" id="SignalP"/>
    </source>
</evidence>
<proteinExistence type="predicted"/>
<keyword evidence="3" id="KW-1185">Reference proteome</keyword>
<organism evidence="2 3">
    <name type="scientific">Plantibacter flavus</name>
    <dbReference type="NCBI Taxonomy" id="150123"/>
    <lineage>
        <taxon>Bacteria</taxon>
        <taxon>Bacillati</taxon>
        <taxon>Actinomycetota</taxon>
        <taxon>Actinomycetes</taxon>
        <taxon>Micrococcales</taxon>
        <taxon>Microbacteriaceae</taxon>
        <taxon>Plantibacter</taxon>
    </lineage>
</organism>
<dbReference type="Proteomes" id="UP000266915">
    <property type="component" value="Unassembled WGS sequence"/>
</dbReference>
<keyword evidence="1" id="KW-0732">Signal</keyword>
<sequence>MVTIMLIAIVMTIATGAFASMARVTANAQSIDLDVRNASNAMNEVSRVLRAATRNPVRETALAAPAVIEARADTVSVYAYVNLENADARPIMVTFAVTDTNDFVESTYDGVQDERGYWDFTGPARTRTLAENVQRTPEQPTFRYLDLAQRTLELETDGALSERNRRQVTAVELQITVDGVDGANNRVGITLQSTAHLSNVHNARS</sequence>